<sequence length="442" mass="49343">VPTSGVPAFQIREGKYLTTEAVLGIGTANQFFSRISLYYLGKKPEGKIQYQHETIDGFSSKPPGSGYSNTEDMLEGYLSFDAGKARIRTDGVFYEIERGLQGKGNFYSKVNRFIEADGTAEYPISDIFVLKGSLNFSLAAQLMTGGPSSSSDEVTELYLSPVLVGEFRFKNWVLGVEPRFSYRNVFESENLSLIRGGVRGYLEVDISDSVTLNGSVGWLWVENIGHLAPFNLSVSMMPGDFFTLTVGGGYRVEEFNLRDIFRNYPLTGVPLSLYDNQGWFAELKSIWTPFQGWIFDAGLFYTGNSKMPDPGRAFDGATGLFPLSQVNAQRLNIDAGVRWNISESFSARLGWSSAFIEKPEFYPENRINLDFNGMEKKGRFGGGFSSEFTTGVNDSVQLPLLSLNGFFRATDFLRFVLEADDLLYPLLDGPRYLWEPYVDTGL</sequence>
<proteinExistence type="predicted"/>
<dbReference type="InterPro" id="IPR036942">
    <property type="entry name" value="Beta-barrel_TonB_sf"/>
</dbReference>
<reference evidence="4" key="1">
    <citation type="journal article" date="2015" name="Nature">
        <title>Complex archaea that bridge the gap between prokaryotes and eukaryotes.</title>
        <authorList>
            <person name="Spang A."/>
            <person name="Saw J.H."/>
            <person name="Jorgensen S.L."/>
            <person name="Zaremba-Niedzwiedzka K."/>
            <person name="Martijn J."/>
            <person name="Lind A.E."/>
            <person name="van Eijk R."/>
            <person name="Schleper C."/>
            <person name="Guy L."/>
            <person name="Ettema T.J."/>
        </authorList>
    </citation>
    <scope>NUCLEOTIDE SEQUENCE</scope>
</reference>
<gene>
    <name evidence="4" type="ORF">LCGC14_2676600</name>
</gene>
<name>A0A0F9AA40_9ZZZZ</name>
<dbReference type="AlphaFoldDB" id="A0A0F9AA40"/>
<keyword evidence="2" id="KW-0472">Membrane</keyword>
<evidence type="ECO:0000256" key="1">
    <source>
        <dbReference type="ARBA" id="ARBA00004442"/>
    </source>
</evidence>
<dbReference type="GO" id="GO:0009279">
    <property type="term" value="C:cell outer membrane"/>
    <property type="evidence" value="ECO:0007669"/>
    <property type="project" value="UniProtKB-SubCell"/>
</dbReference>
<accession>A0A0F9AA40</accession>
<evidence type="ECO:0000256" key="3">
    <source>
        <dbReference type="ARBA" id="ARBA00023237"/>
    </source>
</evidence>
<keyword evidence="3" id="KW-0998">Cell outer membrane</keyword>
<dbReference type="SUPFAM" id="SSF56935">
    <property type="entry name" value="Porins"/>
    <property type="match status" value="1"/>
</dbReference>
<evidence type="ECO:0008006" key="5">
    <source>
        <dbReference type="Google" id="ProtNLM"/>
    </source>
</evidence>
<dbReference type="EMBL" id="LAZR01047078">
    <property type="protein sequence ID" value="KKK95060.1"/>
    <property type="molecule type" value="Genomic_DNA"/>
</dbReference>
<dbReference type="Gene3D" id="2.40.170.20">
    <property type="entry name" value="TonB-dependent receptor, beta-barrel domain"/>
    <property type="match status" value="1"/>
</dbReference>
<protein>
    <recommendedName>
        <fullName evidence="5">TonB-dependent receptor-like beta-barrel domain-containing protein</fullName>
    </recommendedName>
</protein>
<evidence type="ECO:0000313" key="4">
    <source>
        <dbReference type="EMBL" id="KKK95060.1"/>
    </source>
</evidence>
<evidence type="ECO:0000256" key="2">
    <source>
        <dbReference type="ARBA" id="ARBA00023136"/>
    </source>
</evidence>
<feature type="non-terminal residue" evidence="4">
    <location>
        <position position="442"/>
    </location>
</feature>
<organism evidence="4">
    <name type="scientific">marine sediment metagenome</name>
    <dbReference type="NCBI Taxonomy" id="412755"/>
    <lineage>
        <taxon>unclassified sequences</taxon>
        <taxon>metagenomes</taxon>
        <taxon>ecological metagenomes</taxon>
    </lineage>
</organism>
<comment type="caution">
    <text evidence="4">The sequence shown here is derived from an EMBL/GenBank/DDBJ whole genome shotgun (WGS) entry which is preliminary data.</text>
</comment>
<comment type="subcellular location">
    <subcellularLocation>
        <location evidence="1">Cell outer membrane</location>
    </subcellularLocation>
</comment>
<feature type="non-terminal residue" evidence="4">
    <location>
        <position position="1"/>
    </location>
</feature>